<dbReference type="SUPFAM" id="SSF81301">
    <property type="entry name" value="Nucleotidyltransferase"/>
    <property type="match status" value="1"/>
</dbReference>
<dbReference type="GO" id="GO:0016740">
    <property type="term" value="F:transferase activity"/>
    <property type="evidence" value="ECO:0007669"/>
    <property type="project" value="UniProtKB-KW"/>
</dbReference>
<reference evidence="2 3" key="1">
    <citation type="submission" date="2019-10" db="EMBL/GenBank/DDBJ databases">
        <authorList>
            <person name="Wolf R A."/>
        </authorList>
    </citation>
    <scope>NUCLEOTIDE SEQUENCE [LARGE SCALE GENOMIC DNA]</scope>
    <source>
        <strain evidence="2">Collinsella_aerofaciens_AK_138A</strain>
    </source>
</reference>
<dbReference type="PANTHER" id="PTHR43852">
    <property type="entry name" value="NUCLEOTIDYLTRANSFERASE"/>
    <property type="match status" value="1"/>
</dbReference>
<sequence>MISPSDISTAVSRVLARYDVREAYLFGSFARGEHTPDSDIDLRLVCGNTMTFGTLYELSHELEKELGRKVDIVTNPPEHMRPPFRKSIEQEEVCIYEATCAGR</sequence>
<dbReference type="Pfam" id="PF18765">
    <property type="entry name" value="Polbeta"/>
    <property type="match status" value="1"/>
</dbReference>
<name>A0A5K1JDQ4_9ACTN</name>
<dbReference type="InterPro" id="IPR052930">
    <property type="entry name" value="TA_antitoxin_MntA"/>
</dbReference>
<dbReference type="Gene3D" id="3.30.460.10">
    <property type="entry name" value="Beta Polymerase, domain 2"/>
    <property type="match status" value="1"/>
</dbReference>
<protein>
    <submittedName>
        <fullName evidence="2">Nucleotidyltransferase domain protein</fullName>
    </submittedName>
</protein>
<keyword evidence="2" id="KW-0808">Transferase</keyword>
<dbReference type="PANTHER" id="PTHR43852:SF2">
    <property type="entry name" value="PROTEIN ADENYLYLTRANSFERASE MNTA"/>
    <property type="match status" value="1"/>
</dbReference>
<dbReference type="InterPro" id="IPR041633">
    <property type="entry name" value="Polbeta"/>
</dbReference>
<proteinExistence type="predicted"/>
<organism evidence="2 3">
    <name type="scientific">Collinsella aerofaciens</name>
    <dbReference type="NCBI Taxonomy" id="74426"/>
    <lineage>
        <taxon>Bacteria</taxon>
        <taxon>Bacillati</taxon>
        <taxon>Actinomycetota</taxon>
        <taxon>Coriobacteriia</taxon>
        <taxon>Coriobacteriales</taxon>
        <taxon>Coriobacteriaceae</taxon>
        <taxon>Collinsella</taxon>
    </lineage>
</organism>
<evidence type="ECO:0000313" key="3">
    <source>
        <dbReference type="Proteomes" id="UP000330807"/>
    </source>
</evidence>
<feature type="domain" description="Polymerase beta nucleotidyltransferase" evidence="1">
    <location>
        <begin position="13"/>
        <end position="97"/>
    </location>
</feature>
<dbReference type="CDD" id="cd05403">
    <property type="entry name" value="NT_KNTase_like"/>
    <property type="match status" value="1"/>
</dbReference>
<dbReference type="Proteomes" id="UP000330807">
    <property type="component" value="Unassembled WGS sequence"/>
</dbReference>
<gene>
    <name evidence="2" type="ORF">LMKDKBCB_02259</name>
</gene>
<dbReference type="EMBL" id="CABWIH010000055">
    <property type="protein sequence ID" value="VWM02108.1"/>
    <property type="molecule type" value="Genomic_DNA"/>
</dbReference>
<dbReference type="RefSeq" id="WP_156064162.1">
    <property type="nucleotide sequence ID" value="NZ_CABWIH010000055.1"/>
</dbReference>
<evidence type="ECO:0000259" key="1">
    <source>
        <dbReference type="Pfam" id="PF18765"/>
    </source>
</evidence>
<dbReference type="InterPro" id="IPR043519">
    <property type="entry name" value="NT_sf"/>
</dbReference>
<dbReference type="AlphaFoldDB" id="A0A5K1JDQ4"/>
<evidence type="ECO:0000313" key="2">
    <source>
        <dbReference type="EMBL" id="VWM02108.1"/>
    </source>
</evidence>
<accession>A0A5K1JDQ4</accession>